<name>W9GN11_9MICO</name>
<feature type="region of interest" description="Disordered" evidence="1">
    <location>
        <begin position="21"/>
        <end position="83"/>
    </location>
</feature>
<evidence type="ECO:0000256" key="1">
    <source>
        <dbReference type="SAM" id="MobiDB-lite"/>
    </source>
</evidence>
<dbReference type="Proteomes" id="UP000019494">
    <property type="component" value="Unassembled WGS sequence"/>
</dbReference>
<dbReference type="EMBL" id="AWQS01000045">
    <property type="protein sequence ID" value="EWT06482.1"/>
    <property type="molecule type" value="Genomic_DNA"/>
</dbReference>
<evidence type="ECO:0000313" key="2">
    <source>
        <dbReference type="EMBL" id="EWT06482.1"/>
    </source>
</evidence>
<feature type="compositionally biased region" description="Polar residues" evidence="1">
    <location>
        <begin position="21"/>
        <end position="36"/>
    </location>
</feature>
<gene>
    <name evidence="2" type="ORF">N864_20825</name>
</gene>
<accession>W9GN11</accession>
<reference evidence="3" key="1">
    <citation type="submission" date="2013-08" db="EMBL/GenBank/DDBJ databases">
        <title>Intrasporangium oryzae NRRL B-24470.</title>
        <authorList>
            <person name="Liu H."/>
            <person name="Wang G."/>
        </authorList>
    </citation>
    <scope>NUCLEOTIDE SEQUENCE [LARGE SCALE GENOMIC DNA]</scope>
    <source>
        <strain evidence="3">Q5-1</strain>
    </source>
</reference>
<protein>
    <submittedName>
        <fullName evidence="2">Uncharacterized protein</fullName>
    </submittedName>
</protein>
<sequence length="671" mass="69378">MALPSLPANAAPQSLSLVGTTSPLTGLFTPSGSGSSLEFPAQEAENNSPEPYAGVVTDRTLSQGHAPGKGASVNSGKKAKSNPTFQNGFAGLNLYQQRYARGGNQFTLEPPDQGLCVGGGYVVEAVNDVMNVYDSSGASVLPDNTATNVVGSHPRNVDHAVDLNSFFGYPAAVNRTTGARGQFVTDPSCLYDAATQRFFLVVLALEVNPATGAYTTQNHLDIAVTQTANPTGQWNIYRLDVTNDGTNAGGVNPGPFLGDYPHIGADANGFYLTTNAYPWNSNGFAGAQVYALSKAQLARGAANVRLQHFDTSGMVAAPSEAGATQPGFTVWPAQSPGTSSFNTASNGTEYLLSSNAADEATHPVTGTGGSYTSSQLVVWSMTNTASLDSATPNVHLSNKIVDVGLYALPPKQQQPGSGQPPTDATPQGRCINDTTTPTIAGVGCWRLLFGTEPAHNEVVSTPDSNDTRMQQVTYANGKLWGALDTAVTPVGSTTNRAGVAWYVVRPGGSTLAPKVAMEGYLGAAGKDFTYPAIGVTASGRGVMAFTATGDSTYPSAGYAPIDAIVGVGPWNVVPGGAGQATDDGFTSYKAQVGNPPRTRWGDYGAAAVDGQHVWLASEYIAEACDYTTWGGPFFIGGSGDNLLGTCAGSGYGPGPRTALGNWSTFVSHFVP</sequence>
<comment type="caution">
    <text evidence="2">The sequence shown here is derived from an EMBL/GenBank/DDBJ whole genome shotgun (WGS) entry which is preliminary data.</text>
</comment>
<dbReference type="RefSeq" id="WP_051518330.1">
    <property type="nucleotide sequence ID" value="NZ_AWQS01000045.1"/>
</dbReference>
<keyword evidence="3" id="KW-1185">Reference proteome</keyword>
<dbReference type="OrthoDB" id="9813435at2"/>
<dbReference type="PATRIC" id="fig|584657.3.peg.1563"/>
<dbReference type="AlphaFoldDB" id="W9GN11"/>
<proteinExistence type="predicted"/>
<organism evidence="2 3">
    <name type="scientific">Intrasporangium chromatireducens Q5-1</name>
    <dbReference type="NCBI Taxonomy" id="584657"/>
    <lineage>
        <taxon>Bacteria</taxon>
        <taxon>Bacillati</taxon>
        <taxon>Actinomycetota</taxon>
        <taxon>Actinomycetes</taxon>
        <taxon>Micrococcales</taxon>
        <taxon>Intrasporangiaceae</taxon>
        <taxon>Intrasporangium</taxon>
    </lineage>
</organism>
<evidence type="ECO:0000313" key="3">
    <source>
        <dbReference type="Proteomes" id="UP000019494"/>
    </source>
</evidence>